<dbReference type="NCBIfam" id="TIGR04267">
    <property type="entry name" value="mod_HExxH"/>
    <property type="match status" value="1"/>
</dbReference>
<keyword evidence="2" id="KW-1185">Reference proteome</keyword>
<dbReference type="AlphaFoldDB" id="A0A0S4QUK8"/>
<dbReference type="EMBL" id="FAOZ01000017">
    <property type="protein sequence ID" value="CUU58118.1"/>
    <property type="molecule type" value="Genomic_DNA"/>
</dbReference>
<evidence type="ECO:0000313" key="2">
    <source>
        <dbReference type="Proteomes" id="UP000198802"/>
    </source>
</evidence>
<dbReference type="InterPro" id="IPR026337">
    <property type="entry name" value="AKG_HExxH"/>
</dbReference>
<protein>
    <submittedName>
        <fullName evidence="1">HEXXH motif-containing protein</fullName>
    </submittedName>
</protein>
<proteinExistence type="predicted"/>
<name>A0A0S4QUK8_9ACTN</name>
<dbReference type="RefSeq" id="WP_091280714.1">
    <property type="nucleotide sequence ID" value="NZ_FAOZ01000017.1"/>
</dbReference>
<reference evidence="2" key="1">
    <citation type="submission" date="2015-11" db="EMBL/GenBank/DDBJ databases">
        <authorList>
            <person name="Varghese N."/>
        </authorList>
    </citation>
    <scope>NUCLEOTIDE SEQUENCE [LARGE SCALE GENOMIC DNA]</scope>
    <source>
        <strain evidence="2">DSM 45899</strain>
    </source>
</reference>
<gene>
    <name evidence="1" type="ORF">Ga0074812_11727</name>
</gene>
<organism evidence="1 2">
    <name type="scientific">Parafrankia irregularis</name>
    <dbReference type="NCBI Taxonomy" id="795642"/>
    <lineage>
        <taxon>Bacteria</taxon>
        <taxon>Bacillati</taxon>
        <taxon>Actinomycetota</taxon>
        <taxon>Actinomycetes</taxon>
        <taxon>Frankiales</taxon>
        <taxon>Frankiaceae</taxon>
        <taxon>Parafrankia</taxon>
    </lineage>
</organism>
<evidence type="ECO:0000313" key="1">
    <source>
        <dbReference type="EMBL" id="CUU58118.1"/>
    </source>
</evidence>
<accession>A0A0S4QUK8</accession>
<dbReference type="Proteomes" id="UP000198802">
    <property type="component" value="Unassembled WGS sequence"/>
</dbReference>
<sequence length="606" mass="66148">MNVGFHRLALADFDELASGGGHADLVRYLRRTQLSKRLLALRAVLEDAAQQAPDDFARSGLAEAFRVLSTAQRQDPGPVESLLLTPGLGLWAMHCMRRIRGTVKPAVPLAEDLNMLAAFAVAAALRTGLDAEIRVFLRGGDLVVPSLGRIRTGNPGWAVARVQGGAVTVHAAADPQTTPRVNVIAAASFGRGDRARQWLPLRTLSSSRWGQEIELALDDTDPARTLLDLPMSPGVADEEIDTWQHRLDEGWRILCHYDLSAAAAVAAGLGWVYPLRSTERAAELSASSGEAFGAVALTLPKDGVSFAAGLVHEFQHTKLSALIDLVALTDTAHDRLYYAPWRSDPRPVAGLLQGAYAYLGLTTFWDFRRLHQDGGEYAHFEFARWREEVWRALSTLRLSGAMTPLGLRFLDGMRSVVARHRQAAVPTGPQALAELTTADAWITWRLRNLQPAPTWITALARAWMDKDIAPPSEAGSRPLPGHRGLVYNQRLALTLLRLTDPKRFEAARQGVPHVLDGSVTAADQALAFGDVRSAADGYKEELAREPDRLDAWAGLVLCRRGSGEPGADVLTARPEVVLHLRRQVQELSSDQVDPDALAAWMSQTTR</sequence>